<keyword evidence="2" id="KW-1185">Reference proteome</keyword>
<evidence type="ECO:0000313" key="1">
    <source>
        <dbReference type="EMBL" id="KAI9464302.1"/>
    </source>
</evidence>
<dbReference type="Proteomes" id="UP001207468">
    <property type="component" value="Unassembled WGS sequence"/>
</dbReference>
<gene>
    <name evidence="1" type="ORF">F5148DRAFT_1150187</name>
</gene>
<proteinExistence type="predicted"/>
<reference evidence="1" key="1">
    <citation type="submission" date="2021-03" db="EMBL/GenBank/DDBJ databases">
        <title>Evolutionary priming and transition to the ectomycorrhizal habit in an iconic lineage of mushroom-forming fungi: is preadaptation a requirement?</title>
        <authorList>
            <consortium name="DOE Joint Genome Institute"/>
            <person name="Looney B.P."/>
            <person name="Miyauchi S."/>
            <person name="Morin E."/>
            <person name="Drula E."/>
            <person name="Courty P.E."/>
            <person name="Chicoki N."/>
            <person name="Fauchery L."/>
            <person name="Kohler A."/>
            <person name="Kuo A."/>
            <person name="LaButti K."/>
            <person name="Pangilinan J."/>
            <person name="Lipzen A."/>
            <person name="Riley R."/>
            <person name="Andreopoulos W."/>
            <person name="He G."/>
            <person name="Johnson J."/>
            <person name="Barry K.W."/>
            <person name="Grigoriev I.V."/>
            <person name="Nagy L."/>
            <person name="Hibbett D."/>
            <person name="Henrissat B."/>
            <person name="Matheny P.B."/>
            <person name="Labbe J."/>
            <person name="Martin A.F."/>
        </authorList>
    </citation>
    <scope>NUCLEOTIDE SEQUENCE</scope>
    <source>
        <strain evidence="1">BPL698</strain>
    </source>
</reference>
<name>A0ACC0U7N5_9AGAM</name>
<sequence>MQACRAKTRTGVGPTIAHIPRIHRQRAAHDRSWMLGRPVPLERPPFDELGKGMFPAGLGKVLSTTRSWEQLEASCQKTVGRISERREETSRGREDAQDTGNRFYDLLGRLRINKRRYQSAQGWKQPSESAVRPAERVETPHSGANWVRGKSPGRIETGRRRILDDTRKDLLKNRLYEWPRRRWCYLKTSRHWKKPQMRPSPSFRFILSHVCDSDEERACCEGRKRVENCTRDGNQWRGSFVLYTSARNPPETIPYRKQDAWIGKEKRGDRKPMASSSRVESDSVQDLCLDKDFPRRSETRLHKRAIRDPPPALRARSSGNAGIGATGYSNISIAHNPRTVLKPKFHQHNCLTGDRRAGQIFSDGRTGQSCSDRFTTVSIQRSSRGKFTAISPPRAPYQKRIRPEDPSAQSKYSMDERSLWRPKKGVDCNTWRSVPVSAKSGVRGTRTCDRSPGLPDNRETKRGVACLCQGVLVDHAFPLRHRGRLLLHVTYRPRNCRTAASARLTLQSQLQLNTTKTNLCRGLPTRQKDVDKALALEKKKLRWAPELAVIVASGHCSRPIPMEAKIFR</sequence>
<evidence type="ECO:0000313" key="2">
    <source>
        <dbReference type="Proteomes" id="UP001207468"/>
    </source>
</evidence>
<accession>A0ACC0U7N5</accession>
<protein>
    <submittedName>
        <fullName evidence="1">Uncharacterized protein</fullName>
    </submittedName>
</protein>
<dbReference type="EMBL" id="JAGFNK010000151">
    <property type="protein sequence ID" value="KAI9464302.1"/>
    <property type="molecule type" value="Genomic_DNA"/>
</dbReference>
<organism evidence="1 2">
    <name type="scientific">Russula earlei</name>
    <dbReference type="NCBI Taxonomy" id="71964"/>
    <lineage>
        <taxon>Eukaryota</taxon>
        <taxon>Fungi</taxon>
        <taxon>Dikarya</taxon>
        <taxon>Basidiomycota</taxon>
        <taxon>Agaricomycotina</taxon>
        <taxon>Agaricomycetes</taxon>
        <taxon>Russulales</taxon>
        <taxon>Russulaceae</taxon>
        <taxon>Russula</taxon>
    </lineage>
</organism>
<comment type="caution">
    <text evidence="1">The sequence shown here is derived from an EMBL/GenBank/DDBJ whole genome shotgun (WGS) entry which is preliminary data.</text>
</comment>